<evidence type="ECO:0000256" key="3">
    <source>
        <dbReference type="ARBA" id="ARBA00022475"/>
    </source>
</evidence>
<feature type="transmembrane region" description="Helical" evidence="8">
    <location>
        <begin position="159"/>
        <end position="177"/>
    </location>
</feature>
<evidence type="ECO:0000256" key="2">
    <source>
        <dbReference type="ARBA" id="ARBA00022448"/>
    </source>
</evidence>
<feature type="transmembrane region" description="Helical" evidence="8">
    <location>
        <begin position="197"/>
        <end position="216"/>
    </location>
</feature>
<feature type="transmembrane region" description="Helical" evidence="8">
    <location>
        <begin position="48"/>
        <end position="67"/>
    </location>
</feature>
<evidence type="ECO:0000256" key="1">
    <source>
        <dbReference type="ARBA" id="ARBA00004651"/>
    </source>
</evidence>
<keyword evidence="6" id="KW-0406">Ion transport</keyword>
<dbReference type="AlphaFoldDB" id="A0AAP4BST5"/>
<proteinExistence type="predicted"/>
<feature type="transmembrane region" description="Helical" evidence="8">
    <location>
        <begin position="355"/>
        <end position="377"/>
    </location>
</feature>
<comment type="subcellular location">
    <subcellularLocation>
        <location evidence="1">Cell membrane</location>
        <topology evidence="1">Multi-pass membrane protein</topology>
    </subcellularLocation>
</comment>
<evidence type="ECO:0000256" key="5">
    <source>
        <dbReference type="ARBA" id="ARBA00022989"/>
    </source>
</evidence>
<dbReference type="PANTHER" id="PTHR32024">
    <property type="entry name" value="TRK SYSTEM POTASSIUM UPTAKE PROTEIN TRKG-RELATED"/>
    <property type="match status" value="1"/>
</dbReference>
<feature type="transmembrane region" description="Helical" evidence="8">
    <location>
        <begin position="303"/>
        <end position="334"/>
    </location>
</feature>
<feature type="transmembrane region" description="Helical" evidence="8">
    <location>
        <begin position="232"/>
        <end position="255"/>
    </location>
</feature>
<sequence length="451" mass="48173">MIFHSGARRRRGFSPAQLVSVSFLLLILAGTVLLLLPVSRSGVDNPEFTTALFTATSAVCLTGLTVVDAATYWSHFGQVIILVLVQIGGIGIMTLATVVSFVLAGQMGVKGRLRAAAEQRGRSLGEVRTVIFGTIGFSLAVEFVITVVLTIRFATKYEYAFLPAVWQGGFHAISAFNNAGFGLQSNNLVPYVNDSGIILPIAAGVIVGGLGFPVLLEIKERCCSKVQRPRSLTLLFTLVGTVILLVIGTIGFGIMEWTNSLRELSPWSAVQAAFFHSVSTRTAGFNSVDLSNLRPSSLMLTDFLMFIGGGSGGTAGGVKVTTAAVLVAVLIAEVRGDEELLVAGRRIPGRIVRQSMAVFMMAFILIAGSIMGLQMLLPQFNSHQITFETISAFATVGLTTGITPELPEFARVWLVVLMYAGRIGPITVVAALAARTNQRRYSLPVERPFIG</sequence>
<name>A0AAP4BST5_9CORY</name>
<keyword evidence="4 8" id="KW-0812">Transmembrane</keyword>
<feature type="transmembrane region" description="Helical" evidence="8">
    <location>
        <begin position="412"/>
        <end position="434"/>
    </location>
</feature>
<protein>
    <submittedName>
        <fullName evidence="9">Potassium transporter TrkG</fullName>
    </submittedName>
</protein>
<keyword evidence="3" id="KW-1003">Cell membrane</keyword>
<comment type="caution">
    <text evidence="9">The sequence shown here is derived from an EMBL/GenBank/DDBJ whole genome shotgun (WGS) entry which is preliminary data.</text>
</comment>
<dbReference type="Proteomes" id="UP001224412">
    <property type="component" value="Unassembled WGS sequence"/>
</dbReference>
<accession>A0AAP4BST5</accession>
<evidence type="ECO:0000256" key="7">
    <source>
        <dbReference type="ARBA" id="ARBA00023136"/>
    </source>
</evidence>
<dbReference type="GO" id="GO:0008324">
    <property type="term" value="F:monoatomic cation transmembrane transporter activity"/>
    <property type="evidence" value="ECO:0007669"/>
    <property type="project" value="InterPro"/>
</dbReference>
<organism evidence="9 10">
    <name type="scientific">Corynebacterium pseudodiphtheriticum</name>
    <dbReference type="NCBI Taxonomy" id="37637"/>
    <lineage>
        <taxon>Bacteria</taxon>
        <taxon>Bacillati</taxon>
        <taxon>Actinomycetota</taxon>
        <taxon>Actinomycetes</taxon>
        <taxon>Mycobacteriales</taxon>
        <taxon>Corynebacteriaceae</taxon>
        <taxon>Corynebacterium</taxon>
    </lineage>
</organism>
<keyword evidence="5 8" id="KW-1133">Transmembrane helix</keyword>
<reference evidence="9" key="1">
    <citation type="submission" date="2023-05" db="EMBL/GenBank/DDBJ databases">
        <title>Metabolic capabilities are highly conserved among human nasal-associated Corynebacterium species in pangenomic analyses.</title>
        <authorList>
            <person name="Tran T.H."/>
            <person name="Roberts A.Q."/>
            <person name="Escapa I.F."/>
            <person name="Gao W."/>
            <person name="Conlan S."/>
            <person name="Kong H."/>
            <person name="Segre J.A."/>
            <person name="Kelly M.S."/>
            <person name="Lemon K.P."/>
        </authorList>
    </citation>
    <scope>NUCLEOTIDE SEQUENCE</scope>
    <source>
        <strain evidence="9">KPL2773</strain>
    </source>
</reference>
<keyword evidence="2" id="KW-0813">Transport</keyword>
<dbReference type="RefSeq" id="WP_284589275.1">
    <property type="nucleotide sequence ID" value="NZ_JASNUC010000017.1"/>
</dbReference>
<evidence type="ECO:0000256" key="8">
    <source>
        <dbReference type="SAM" id="Phobius"/>
    </source>
</evidence>
<gene>
    <name evidence="9" type="ORF">QPX42_08995</name>
</gene>
<evidence type="ECO:0000256" key="6">
    <source>
        <dbReference type="ARBA" id="ARBA00023065"/>
    </source>
</evidence>
<dbReference type="EMBL" id="JASNVH010000014">
    <property type="protein sequence ID" value="MDK4307673.1"/>
    <property type="molecule type" value="Genomic_DNA"/>
</dbReference>
<dbReference type="InterPro" id="IPR003445">
    <property type="entry name" value="Cat_transpt"/>
</dbReference>
<feature type="transmembrane region" description="Helical" evidence="8">
    <location>
        <begin position="130"/>
        <end position="152"/>
    </location>
</feature>
<dbReference type="GO" id="GO:0005886">
    <property type="term" value="C:plasma membrane"/>
    <property type="evidence" value="ECO:0007669"/>
    <property type="project" value="UniProtKB-SubCell"/>
</dbReference>
<evidence type="ECO:0000313" key="9">
    <source>
        <dbReference type="EMBL" id="MDK4307673.1"/>
    </source>
</evidence>
<keyword evidence="7 8" id="KW-0472">Membrane</keyword>
<evidence type="ECO:0000256" key="4">
    <source>
        <dbReference type="ARBA" id="ARBA00022692"/>
    </source>
</evidence>
<evidence type="ECO:0000313" key="10">
    <source>
        <dbReference type="Proteomes" id="UP001224412"/>
    </source>
</evidence>
<dbReference type="PANTHER" id="PTHR32024:SF1">
    <property type="entry name" value="KTR SYSTEM POTASSIUM UPTAKE PROTEIN B"/>
    <property type="match status" value="1"/>
</dbReference>
<feature type="transmembrane region" description="Helical" evidence="8">
    <location>
        <begin position="12"/>
        <end position="36"/>
    </location>
</feature>
<feature type="transmembrane region" description="Helical" evidence="8">
    <location>
        <begin position="79"/>
        <end position="104"/>
    </location>
</feature>
<dbReference type="Pfam" id="PF02386">
    <property type="entry name" value="TrkH"/>
    <property type="match status" value="1"/>
</dbReference>
<dbReference type="GO" id="GO:0030001">
    <property type="term" value="P:metal ion transport"/>
    <property type="evidence" value="ECO:0007669"/>
    <property type="project" value="UniProtKB-ARBA"/>
</dbReference>